<dbReference type="InterPro" id="IPR000719">
    <property type="entry name" value="Prot_kinase_dom"/>
</dbReference>
<evidence type="ECO:0000256" key="1">
    <source>
        <dbReference type="ARBA" id="ARBA00004251"/>
    </source>
</evidence>
<keyword evidence="17" id="KW-0675">Receptor</keyword>
<evidence type="ECO:0000256" key="5">
    <source>
        <dbReference type="ARBA" id="ARBA00012513"/>
    </source>
</evidence>
<evidence type="ECO:0000256" key="17">
    <source>
        <dbReference type="ARBA" id="ARBA00023170"/>
    </source>
</evidence>
<evidence type="ECO:0000256" key="11">
    <source>
        <dbReference type="ARBA" id="ARBA00022734"/>
    </source>
</evidence>
<evidence type="ECO:0000256" key="13">
    <source>
        <dbReference type="ARBA" id="ARBA00022777"/>
    </source>
</evidence>
<evidence type="ECO:0000256" key="10">
    <source>
        <dbReference type="ARBA" id="ARBA00022729"/>
    </source>
</evidence>
<evidence type="ECO:0000256" key="14">
    <source>
        <dbReference type="ARBA" id="ARBA00022840"/>
    </source>
</evidence>
<comment type="subcellular location">
    <subcellularLocation>
        <location evidence="1">Cell membrane</location>
        <topology evidence="1">Single-pass type I membrane protein</topology>
    </subcellularLocation>
</comment>
<dbReference type="InterPro" id="IPR001220">
    <property type="entry name" value="Legume_lectin_dom"/>
</dbReference>
<keyword evidence="18" id="KW-0325">Glycoprotein</keyword>
<evidence type="ECO:0000256" key="6">
    <source>
        <dbReference type="ARBA" id="ARBA00022475"/>
    </source>
</evidence>
<evidence type="ECO:0000256" key="18">
    <source>
        <dbReference type="ARBA" id="ARBA00023180"/>
    </source>
</evidence>
<dbReference type="GO" id="GO:0005886">
    <property type="term" value="C:plasma membrane"/>
    <property type="evidence" value="ECO:0007669"/>
    <property type="project" value="UniProtKB-SubCell"/>
</dbReference>
<evidence type="ECO:0000256" key="19">
    <source>
        <dbReference type="PROSITE-ProRule" id="PRU10141"/>
    </source>
</evidence>
<dbReference type="PROSITE" id="PS00107">
    <property type="entry name" value="PROTEIN_KINASE_ATP"/>
    <property type="match status" value="1"/>
</dbReference>
<keyword evidence="12 19" id="KW-0547">Nucleotide-binding</keyword>
<dbReference type="GO" id="GO:0005524">
    <property type="term" value="F:ATP binding"/>
    <property type="evidence" value="ECO:0007669"/>
    <property type="project" value="UniProtKB-UniRule"/>
</dbReference>
<evidence type="ECO:0000259" key="21">
    <source>
        <dbReference type="PROSITE" id="PS50011"/>
    </source>
</evidence>
<dbReference type="SUPFAM" id="SSF49899">
    <property type="entry name" value="Concanavalin A-like lectins/glucanases"/>
    <property type="match status" value="1"/>
</dbReference>
<feature type="binding site" evidence="19">
    <location>
        <position position="392"/>
    </location>
    <ligand>
        <name>ATP</name>
        <dbReference type="ChEBI" id="CHEBI:30616"/>
    </ligand>
</feature>
<dbReference type="PANTHER" id="PTHR27007">
    <property type="match status" value="1"/>
</dbReference>
<dbReference type="GeneID" id="113859935"/>
<dbReference type="InterPro" id="IPR050528">
    <property type="entry name" value="L-type_Lectin-RKs"/>
</dbReference>
<dbReference type="InterPro" id="IPR019825">
    <property type="entry name" value="Lectin_legB_Mn/Ca_BS"/>
</dbReference>
<feature type="domain" description="Protein kinase" evidence="21">
    <location>
        <begin position="363"/>
        <end position="641"/>
    </location>
</feature>
<dbReference type="OrthoDB" id="4062651at2759"/>
<evidence type="ECO:0000313" key="22">
    <source>
        <dbReference type="Proteomes" id="UP000694853"/>
    </source>
</evidence>
<dbReference type="InterPro" id="IPR011009">
    <property type="entry name" value="Kinase-like_dom_sf"/>
</dbReference>
<evidence type="ECO:0000256" key="20">
    <source>
        <dbReference type="SAM" id="Phobius"/>
    </source>
</evidence>
<dbReference type="CDD" id="cd14066">
    <property type="entry name" value="STKc_IRAK"/>
    <property type="match status" value="1"/>
</dbReference>
<dbReference type="InterPro" id="IPR017441">
    <property type="entry name" value="Protein_kinase_ATP_BS"/>
</dbReference>
<evidence type="ECO:0000256" key="15">
    <source>
        <dbReference type="ARBA" id="ARBA00022989"/>
    </source>
</evidence>
<evidence type="ECO:0000256" key="12">
    <source>
        <dbReference type="ARBA" id="ARBA00022741"/>
    </source>
</evidence>
<keyword evidence="15 20" id="KW-1133">Transmembrane helix</keyword>
<dbReference type="GO" id="GO:0030246">
    <property type="term" value="F:carbohydrate binding"/>
    <property type="evidence" value="ECO:0007669"/>
    <property type="project" value="UniProtKB-KW"/>
</dbReference>
<evidence type="ECO:0000256" key="7">
    <source>
        <dbReference type="ARBA" id="ARBA00022527"/>
    </source>
</evidence>
<dbReference type="GO" id="GO:0002229">
    <property type="term" value="P:defense response to oomycetes"/>
    <property type="evidence" value="ECO:0007669"/>
    <property type="project" value="UniProtKB-ARBA"/>
</dbReference>
<dbReference type="SUPFAM" id="SSF56112">
    <property type="entry name" value="Protein kinase-like (PK-like)"/>
    <property type="match status" value="1"/>
</dbReference>
<comment type="similarity">
    <text evidence="2">Belongs to the leguminous lectin family.</text>
</comment>
<proteinExistence type="inferred from homology"/>
<accession>A0A8B8KWV8</accession>
<evidence type="ECO:0000256" key="8">
    <source>
        <dbReference type="ARBA" id="ARBA00022679"/>
    </source>
</evidence>
<reference evidence="23" key="2">
    <citation type="submission" date="2025-08" db="UniProtKB">
        <authorList>
            <consortium name="RefSeq"/>
        </authorList>
    </citation>
    <scope>IDENTIFICATION</scope>
    <source>
        <tissue evidence="23">Young leaves</tissue>
    </source>
</reference>
<dbReference type="FunFam" id="3.30.200.20:FF:000168">
    <property type="entry name" value="L-type lectin-domain containing receptor kinase IX.1"/>
    <property type="match status" value="1"/>
</dbReference>
<keyword evidence="8" id="KW-0808">Transferase</keyword>
<gene>
    <name evidence="23" type="primary">LOC113859935</name>
</gene>
<keyword evidence="16 20" id="KW-0472">Membrane</keyword>
<keyword evidence="13" id="KW-0418">Kinase</keyword>
<dbReference type="PROSITE" id="PS00307">
    <property type="entry name" value="LECTIN_LEGUME_BETA"/>
    <property type="match status" value="1"/>
</dbReference>
<dbReference type="AlphaFoldDB" id="A0A8B8KWV8"/>
<evidence type="ECO:0000256" key="3">
    <source>
        <dbReference type="ARBA" id="ARBA00008536"/>
    </source>
</evidence>
<dbReference type="InterPro" id="IPR013320">
    <property type="entry name" value="ConA-like_dom_sf"/>
</dbReference>
<comment type="similarity">
    <text evidence="3">In the N-terminal section; belongs to the leguminous lectin family.</text>
</comment>
<name>A0A8B8KWV8_ABRPR</name>
<evidence type="ECO:0000256" key="2">
    <source>
        <dbReference type="ARBA" id="ARBA00007606"/>
    </source>
</evidence>
<evidence type="ECO:0000256" key="9">
    <source>
        <dbReference type="ARBA" id="ARBA00022692"/>
    </source>
</evidence>
<organism evidence="22 23">
    <name type="scientific">Abrus precatorius</name>
    <name type="common">Indian licorice</name>
    <name type="synonym">Glycine abrus</name>
    <dbReference type="NCBI Taxonomy" id="3816"/>
    <lineage>
        <taxon>Eukaryota</taxon>
        <taxon>Viridiplantae</taxon>
        <taxon>Streptophyta</taxon>
        <taxon>Embryophyta</taxon>
        <taxon>Tracheophyta</taxon>
        <taxon>Spermatophyta</taxon>
        <taxon>Magnoliopsida</taxon>
        <taxon>eudicotyledons</taxon>
        <taxon>Gunneridae</taxon>
        <taxon>Pentapetalae</taxon>
        <taxon>rosids</taxon>
        <taxon>fabids</taxon>
        <taxon>Fabales</taxon>
        <taxon>Fabaceae</taxon>
        <taxon>Papilionoideae</taxon>
        <taxon>50 kb inversion clade</taxon>
        <taxon>NPAAA clade</taxon>
        <taxon>indigoferoid/millettioid clade</taxon>
        <taxon>Abreae</taxon>
        <taxon>Abrus</taxon>
    </lineage>
</organism>
<reference evidence="22" key="1">
    <citation type="journal article" date="2019" name="Toxins">
        <title>Detection of Abrin-Like and Prepropulchellin-Like Toxin Genes and Transcripts Using Whole Genome Sequencing and Full-Length Transcript Sequencing of Abrus precatorius.</title>
        <authorList>
            <person name="Hovde B.T."/>
            <person name="Daligault H.E."/>
            <person name="Hanschen E.R."/>
            <person name="Kunde Y.A."/>
            <person name="Johnson M.B."/>
            <person name="Starkenburg S.R."/>
            <person name="Johnson S.L."/>
        </authorList>
    </citation>
    <scope>NUCLEOTIDE SEQUENCE [LARGE SCALE GENOMIC DNA]</scope>
</reference>
<dbReference type="PROSITE" id="PS00108">
    <property type="entry name" value="PROTEIN_KINASE_ST"/>
    <property type="match status" value="1"/>
</dbReference>
<dbReference type="Pfam" id="PF00139">
    <property type="entry name" value="Lectin_legB"/>
    <property type="match status" value="1"/>
</dbReference>
<evidence type="ECO:0000256" key="16">
    <source>
        <dbReference type="ARBA" id="ARBA00023136"/>
    </source>
</evidence>
<dbReference type="PROSITE" id="PS50011">
    <property type="entry name" value="PROTEIN_KINASE_DOM"/>
    <property type="match status" value="1"/>
</dbReference>
<evidence type="ECO:0000313" key="23">
    <source>
        <dbReference type="RefSeq" id="XP_027348392.1"/>
    </source>
</evidence>
<dbReference type="Gene3D" id="3.30.200.20">
    <property type="entry name" value="Phosphorylase Kinase, domain 1"/>
    <property type="match status" value="1"/>
</dbReference>
<keyword evidence="9 20" id="KW-0812">Transmembrane</keyword>
<dbReference type="GO" id="GO:0004674">
    <property type="term" value="F:protein serine/threonine kinase activity"/>
    <property type="evidence" value="ECO:0007669"/>
    <property type="project" value="UniProtKB-KW"/>
</dbReference>
<keyword evidence="10" id="KW-0732">Signal</keyword>
<evidence type="ECO:0000256" key="4">
    <source>
        <dbReference type="ARBA" id="ARBA00010217"/>
    </source>
</evidence>
<keyword evidence="11" id="KW-0430">Lectin</keyword>
<protein>
    <recommendedName>
        <fullName evidence="5">non-specific serine/threonine protein kinase</fullName>
        <ecNumber evidence="5">2.7.11.1</ecNumber>
    </recommendedName>
</protein>
<dbReference type="SMART" id="SM00220">
    <property type="entry name" value="S_TKc"/>
    <property type="match status" value="1"/>
</dbReference>
<dbReference type="CDD" id="cd06899">
    <property type="entry name" value="lectin_legume_LecRK_Arcelin_ConA"/>
    <property type="match status" value="1"/>
</dbReference>
<dbReference type="FunFam" id="1.10.510.10:FF:000240">
    <property type="entry name" value="Lectin-domain containing receptor kinase A4.3"/>
    <property type="match status" value="1"/>
</dbReference>
<comment type="similarity">
    <text evidence="4">In the C-terminal section; belongs to the protein kinase superfamily. Ser/Thr protein kinase family.</text>
</comment>
<sequence>MGDCNWHFGHDATSSYAMGAFLFLMVTPLANAQPLSFDYNFTDADDVIQVKLEGNFSSSNAGIQLAVDPNKSGFGSVGRVTSSQLFHLWNKSSNELESFTTQFSFSLLSSQTQIPRGDGLTFFLANPNLTDLNDATQLKGGGLGIGRGDHNYLNQTFTTEYHFVAVEFDTFPNQWDPPDTHVGVNVNSMVSYIAEKWLTDTSSSPYDCYIEYNSRGYHLKVSFTGYKLNGERVTQNLLYHIDLSEYLQESVIVGISAATGDGSEEIHTLMSWSFNKTPPTSSADHQKSKLIIHKLLAGIGIGLGLCACLVGLVHVLLWKRNKGKEEEPTSETASDLKMDDEFQMGTGPKKISYEELVSATNNFQDTQKLGQGGFGCVYKGFLKDQNSYAAIKRISADSTQGVKEYAAEVTIISQLRHRNLVKLTGWCHKKNDLFLIYEYMPNGSLDSRLSGGENFLSWQVRYNVALGLASALLYLQEEWEKCVLHRDIKSSNVMLDSNFNAKLGDFGLARLADHEKGSHTTVMAGTIGYLAPEYMSTGKARKESDIFSFGVVLLEVATGRKAIHHRDNEEQVSLVEWVWELYTLRNLISAADPNLCGDFDVKQMECLMLVGLWCTNPDCTSRPSIKQVNKVLNFEAPLPIIPQQIPVLAYFPPECNHKV</sequence>
<dbReference type="KEGG" id="aprc:113859935"/>
<dbReference type="EC" id="2.7.11.1" evidence="5"/>
<keyword evidence="22" id="KW-1185">Reference proteome</keyword>
<dbReference type="Proteomes" id="UP000694853">
    <property type="component" value="Unplaced"/>
</dbReference>
<dbReference type="InterPro" id="IPR008271">
    <property type="entry name" value="Ser/Thr_kinase_AS"/>
</dbReference>
<dbReference type="Gene3D" id="2.60.120.200">
    <property type="match status" value="1"/>
</dbReference>
<dbReference type="Pfam" id="PF00069">
    <property type="entry name" value="Pkinase"/>
    <property type="match status" value="1"/>
</dbReference>
<dbReference type="RefSeq" id="XP_027348392.1">
    <property type="nucleotide sequence ID" value="XM_027492591.1"/>
</dbReference>
<dbReference type="Gene3D" id="1.10.510.10">
    <property type="entry name" value="Transferase(Phosphotransferase) domain 1"/>
    <property type="match status" value="1"/>
</dbReference>
<keyword evidence="6" id="KW-1003">Cell membrane</keyword>
<keyword evidence="14 19" id="KW-0067">ATP-binding</keyword>
<keyword evidence="7" id="KW-0723">Serine/threonine-protein kinase</keyword>
<feature type="transmembrane region" description="Helical" evidence="20">
    <location>
        <begin position="295"/>
        <end position="318"/>
    </location>
</feature>